<sequence length="175" mass="19844">MNNYGKLIAPGVIRFERNLPGPIERVWAYLTESEKRGKWLAKGEMELFEGGKVDLCFVHSELSPLPDAIPEKYKDMDPCHRQTDTMLKVEAPHLLAFTWGSSSAVTFELSEAEDNRVTLIITHRNLSNATEQISTASGWHNHLEILLANLEGTTPQPFWKRHTELEDAYSKLLPA</sequence>
<comment type="caution">
    <text evidence="1">The sequence shown here is derived from an EMBL/GenBank/DDBJ whole genome shotgun (WGS) entry which is preliminary data.</text>
</comment>
<accession>A0ACC6KVL0</accession>
<gene>
    <name evidence="1" type="ORF">J2X78_001739</name>
</gene>
<evidence type="ECO:0000313" key="2">
    <source>
        <dbReference type="Proteomes" id="UP001246858"/>
    </source>
</evidence>
<dbReference type="EMBL" id="JAVDTF010000001">
    <property type="protein sequence ID" value="MDR6783187.1"/>
    <property type="molecule type" value="Genomic_DNA"/>
</dbReference>
<dbReference type="Proteomes" id="UP001246858">
    <property type="component" value="Unassembled WGS sequence"/>
</dbReference>
<organism evidence="1 2">
    <name type="scientific">Pedobacter africanus</name>
    <dbReference type="NCBI Taxonomy" id="151894"/>
    <lineage>
        <taxon>Bacteria</taxon>
        <taxon>Pseudomonadati</taxon>
        <taxon>Bacteroidota</taxon>
        <taxon>Sphingobacteriia</taxon>
        <taxon>Sphingobacteriales</taxon>
        <taxon>Sphingobacteriaceae</taxon>
        <taxon>Pedobacter</taxon>
    </lineage>
</organism>
<reference evidence="1" key="1">
    <citation type="submission" date="2023-07" db="EMBL/GenBank/DDBJ databases">
        <title>Sorghum-associated microbial communities from plants grown in Nebraska, USA.</title>
        <authorList>
            <person name="Schachtman D."/>
        </authorList>
    </citation>
    <scope>NUCLEOTIDE SEQUENCE</scope>
    <source>
        <strain evidence="1">2697</strain>
    </source>
</reference>
<name>A0ACC6KVL0_9SPHI</name>
<protein>
    <submittedName>
        <fullName evidence="1">Uncharacterized protein YndB with AHSA1/START domain</fullName>
    </submittedName>
</protein>
<proteinExistence type="predicted"/>
<keyword evidence="2" id="KW-1185">Reference proteome</keyword>
<evidence type="ECO:0000313" key="1">
    <source>
        <dbReference type="EMBL" id="MDR6783187.1"/>
    </source>
</evidence>